<reference evidence="2" key="1">
    <citation type="submission" date="2015-10" db="EMBL/GenBank/DDBJ databases">
        <authorList>
            <person name="Gilbert D.G."/>
        </authorList>
    </citation>
    <scope>NUCLEOTIDE SEQUENCE</scope>
    <source>
        <strain evidence="2">Phyl III-seqv23</strain>
    </source>
</reference>
<dbReference type="EMBL" id="LN899826">
    <property type="protein sequence ID" value="CUV37809.1"/>
    <property type="molecule type" value="Genomic_DNA"/>
</dbReference>
<protein>
    <submittedName>
        <fullName evidence="2">Uncharacterized protein</fullName>
    </submittedName>
</protein>
<evidence type="ECO:0000313" key="2">
    <source>
        <dbReference type="EMBL" id="CUV32943.1"/>
    </source>
</evidence>
<accession>A0A0S4VF96</accession>
<gene>
    <name evidence="4" type="ORF">RD1301_v1_1770003</name>
    <name evidence="1" type="ORF">RUN1744_v1_760034</name>
    <name evidence="2" type="ORF">TD1301_v1_240040</name>
    <name evidence="3" type="ORF">TF3108_v1_30032</name>
</gene>
<dbReference type="EMBL" id="LN899823">
    <property type="protein sequence ID" value="CUV24848.1"/>
    <property type="molecule type" value="Genomic_DNA"/>
</dbReference>
<evidence type="ECO:0000313" key="4">
    <source>
        <dbReference type="EMBL" id="CUV61773.1"/>
    </source>
</evidence>
<dbReference type="EMBL" id="LN899825">
    <property type="protein sequence ID" value="CUV32943.1"/>
    <property type="molecule type" value="Genomic_DNA"/>
</dbReference>
<dbReference type="AlphaFoldDB" id="A0A0S4VF96"/>
<name>A0A0S4VF96_RALSL</name>
<proteinExistence type="predicted"/>
<evidence type="ECO:0000313" key="1">
    <source>
        <dbReference type="EMBL" id="CUV24848.1"/>
    </source>
</evidence>
<organism evidence="2">
    <name type="scientific">Ralstonia solanacearum</name>
    <name type="common">Pseudomonas solanacearum</name>
    <dbReference type="NCBI Taxonomy" id="305"/>
    <lineage>
        <taxon>Bacteria</taxon>
        <taxon>Pseudomonadati</taxon>
        <taxon>Pseudomonadota</taxon>
        <taxon>Betaproteobacteria</taxon>
        <taxon>Burkholderiales</taxon>
        <taxon>Burkholderiaceae</taxon>
        <taxon>Ralstonia</taxon>
        <taxon>Ralstonia solanacearum species complex</taxon>
    </lineage>
</organism>
<sequence length="114" mass="12956">MPYPFLREKRLVSQRLGVWTLASGVPISAKVGALTLEKPYPFLRSRLHVEAYPFLRAAPQKWVRFAACRFSGVAETGTRRVSPPGRGRADSRAAVADCMHPYPFLRTRSQKWVR</sequence>
<dbReference type="EMBL" id="LN899822">
    <property type="protein sequence ID" value="CUV61773.1"/>
    <property type="molecule type" value="Genomic_DNA"/>
</dbReference>
<evidence type="ECO:0000313" key="3">
    <source>
        <dbReference type="EMBL" id="CUV37809.1"/>
    </source>
</evidence>